<reference evidence="7 8" key="1">
    <citation type="journal article" date="2023" name="Sci. Data">
        <title>Genome assembly of the Korean intertidal mud-creeper Batillaria attramentaria.</title>
        <authorList>
            <person name="Patra A.K."/>
            <person name="Ho P.T."/>
            <person name="Jun S."/>
            <person name="Lee S.J."/>
            <person name="Kim Y."/>
            <person name="Won Y.J."/>
        </authorList>
    </citation>
    <scope>NUCLEOTIDE SEQUENCE [LARGE SCALE GENOMIC DNA]</scope>
    <source>
        <strain evidence="7">Wonlab-2016</strain>
    </source>
</reference>
<comment type="caution">
    <text evidence="7">The sequence shown here is derived from an EMBL/GenBank/DDBJ whole genome shotgun (WGS) entry which is preliminary data.</text>
</comment>
<feature type="transmembrane region" description="Helical" evidence="5">
    <location>
        <begin position="102"/>
        <end position="122"/>
    </location>
</feature>
<feature type="transmembrane region" description="Helical" evidence="5">
    <location>
        <begin position="61"/>
        <end position="82"/>
    </location>
</feature>
<dbReference type="InterPro" id="IPR052954">
    <property type="entry name" value="GPCR-Ligand_Int"/>
</dbReference>
<feature type="domain" description="G-protein coupled receptors family 1 profile" evidence="6">
    <location>
        <begin position="41"/>
        <end position="396"/>
    </location>
</feature>
<keyword evidence="2 5" id="KW-0812">Transmembrane</keyword>
<sequence>MNVSANLTDDSSGNGTSRAVDSSLVLWRIGSPFLLALGTVGNTLAIYFLHRMKYPSSFHVFLMAMAVCDLLALFVEFVWTWIDAHPDTSACRVLRWCNNSLGMLSVWLLAAMVVQRALYEFWPNLSATTNIRRQTHIIIATLVIALFAANTYELVDLPGDGSTQCGWSDHMDQNNLYELTWFNLVFFSLLPTTIILVGDLFLVKAVSKNAAQVGLSSVSTSFSVPPPLEETRSQHSSVSTGFSSSATDFDVKVYEVTSAEKQAYDSYERYGCRCCYLFADSMKRVLTVDPLSGDWFAAIRGTGKTVSPAKSTGTSTRRTTQTYGQFECMRRRACPQTTVSLMALTLMFLVLTPPLTVQTLRVERNPELGRQEEFRFYITLALLAWYANHAVKFYLMFLTGSVFKEQLKKILRVKEKKSSYRQTDPHTTMQKATIGIRITHVSSLARTQQETDECQQLSGYMLV</sequence>
<dbReference type="InterPro" id="IPR017452">
    <property type="entry name" value="GPCR_Rhodpsn_7TM"/>
</dbReference>
<name>A0ABD0KNF1_9CAEN</name>
<dbReference type="Proteomes" id="UP001519460">
    <property type="component" value="Unassembled WGS sequence"/>
</dbReference>
<evidence type="ECO:0000256" key="5">
    <source>
        <dbReference type="SAM" id="Phobius"/>
    </source>
</evidence>
<evidence type="ECO:0000313" key="8">
    <source>
        <dbReference type="Proteomes" id="UP001519460"/>
    </source>
</evidence>
<dbReference type="GO" id="GO:0016020">
    <property type="term" value="C:membrane"/>
    <property type="evidence" value="ECO:0007669"/>
    <property type="project" value="UniProtKB-SubCell"/>
</dbReference>
<proteinExistence type="predicted"/>
<feature type="transmembrane region" description="Helical" evidence="5">
    <location>
        <begin position="181"/>
        <end position="202"/>
    </location>
</feature>
<feature type="transmembrane region" description="Helical" evidence="5">
    <location>
        <begin position="134"/>
        <end position="152"/>
    </location>
</feature>
<evidence type="ECO:0000259" key="6">
    <source>
        <dbReference type="PROSITE" id="PS50262"/>
    </source>
</evidence>
<evidence type="ECO:0000256" key="1">
    <source>
        <dbReference type="ARBA" id="ARBA00004370"/>
    </source>
</evidence>
<feature type="transmembrane region" description="Helical" evidence="5">
    <location>
        <begin position="25"/>
        <end position="49"/>
    </location>
</feature>
<keyword evidence="8" id="KW-1185">Reference proteome</keyword>
<comment type="subcellular location">
    <subcellularLocation>
        <location evidence="1">Membrane</location>
    </subcellularLocation>
</comment>
<dbReference type="SUPFAM" id="SSF81321">
    <property type="entry name" value="Family A G protein-coupled receptor-like"/>
    <property type="match status" value="1"/>
</dbReference>
<feature type="transmembrane region" description="Helical" evidence="5">
    <location>
        <begin position="339"/>
        <end position="356"/>
    </location>
</feature>
<gene>
    <name evidence="7" type="ORF">BaRGS_00019910</name>
</gene>
<feature type="transmembrane region" description="Helical" evidence="5">
    <location>
        <begin position="376"/>
        <end position="403"/>
    </location>
</feature>
<evidence type="ECO:0000313" key="7">
    <source>
        <dbReference type="EMBL" id="KAK7488775.1"/>
    </source>
</evidence>
<dbReference type="AlphaFoldDB" id="A0ABD0KNF1"/>
<dbReference type="EMBL" id="JACVVK020000146">
    <property type="protein sequence ID" value="KAK7488775.1"/>
    <property type="molecule type" value="Genomic_DNA"/>
</dbReference>
<accession>A0ABD0KNF1</accession>
<dbReference type="Gene3D" id="1.20.1070.10">
    <property type="entry name" value="Rhodopsin 7-helix transmembrane proteins"/>
    <property type="match status" value="1"/>
</dbReference>
<keyword evidence="3 5" id="KW-1133">Transmembrane helix</keyword>
<dbReference type="PANTHER" id="PTHR46641:SF25">
    <property type="entry name" value="CNMAMIDE RECEPTOR-RELATED"/>
    <property type="match status" value="1"/>
</dbReference>
<dbReference type="PROSITE" id="PS50262">
    <property type="entry name" value="G_PROTEIN_RECEP_F1_2"/>
    <property type="match status" value="1"/>
</dbReference>
<keyword evidence="4 5" id="KW-0472">Membrane</keyword>
<dbReference type="PANTHER" id="PTHR46641">
    <property type="entry name" value="FMRFAMIDE RECEPTOR-RELATED"/>
    <property type="match status" value="1"/>
</dbReference>
<protein>
    <recommendedName>
        <fullName evidence="6">G-protein coupled receptors family 1 profile domain-containing protein</fullName>
    </recommendedName>
</protein>
<organism evidence="7 8">
    <name type="scientific">Batillaria attramentaria</name>
    <dbReference type="NCBI Taxonomy" id="370345"/>
    <lineage>
        <taxon>Eukaryota</taxon>
        <taxon>Metazoa</taxon>
        <taxon>Spiralia</taxon>
        <taxon>Lophotrochozoa</taxon>
        <taxon>Mollusca</taxon>
        <taxon>Gastropoda</taxon>
        <taxon>Caenogastropoda</taxon>
        <taxon>Sorbeoconcha</taxon>
        <taxon>Cerithioidea</taxon>
        <taxon>Batillariidae</taxon>
        <taxon>Batillaria</taxon>
    </lineage>
</organism>
<evidence type="ECO:0000256" key="2">
    <source>
        <dbReference type="ARBA" id="ARBA00022692"/>
    </source>
</evidence>
<evidence type="ECO:0000256" key="3">
    <source>
        <dbReference type="ARBA" id="ARBA00022989"/>
    </source>
</evidence>
<evidence type="ECO:0000256" key="4">
    <source>
        <dbReference type="ARBA" id="ARBA00023136"/>
    </source>
</evidence>